<keyword evidence="3" id="KW-1185">Reference proteome</keyword>
<dbReference type="GO" id="GO:0016740">
    <property type="term" value="F:transferase activity"/>
    <property type="evidence" value="ECO:0007669"/>
    <property type="project" value="UniProtKB-KW"/>
</dbReference>
<dbReference type="EMBL" id="JBEPCU010000098">
    <property type="protein sequence ID" value="MER6977164.1"/>
    <property type="molecule type" value="Genomic_DNA"/>
</dbReference>
<proteinExistence type="predicted"/>
<feature type="compositionally biased region" description="Low complexity" evidence="1">
    <location>
        <begin position="31"/>
        <end position="44"/>
    </location>
</feature>
<feature type="compositionally biased region" description="Basic and acidic residues" evidence="1">
    <location>
        <begin position="10"/>
        <end position="27"/>
    </location>
</feature>
<sequence>AGVGSAAREGAAEAHEAHGVHGAREHSAPIVAGVAGVNGATAVGPRSRVLDGRKAGTSR</sequence>
<feature type="compositionally biased region" description="Basic and acidic residues" evidence="1">
    <location>
        <begin position="48"/>
        <end position="59"/>
    </location>
</feature>
<feature type="region of interest" description="Disordered" evidence="1">
    <location>
        <begin position="1"/>
        <end position="59"/>
    </location>
</feature>
<protein>
    <submittedName>
        <fullName evidence="2">Undecaprenyl/decaprenyl-phosphate alpha-N-acetylglucosaminyl 1-phosphate transferase</fullName>
    </submittedName>
</protein>
<evidence type="ECO:0000313" key="3">
    <source>
        <dbReference type="Proteomes" id="UP001458415"/>
    </source>
</evidence>
<comment type="caution">
    <text evidence="2">The sequence shown here is derived from an EMBL/GenBank/DDBJ whole genome shotgun (WGS) entry which is preliminary data.</text>
</comment>
<dbReference type="Proteomes" id="UP001458415">
    <property type="component" value="Unassembled WGS sequence"/>
</dbReference>
<evidence type="ECO:0000256" key="1">
    <source>
        <dbReference type="SAM" id="MobiDB-lite"/>
    </source>
</evidence>
<gene>
    <name evidence="2" type="ORF">ABT317_09070</name>
</gene>
<keyword evidence="2" id="KW-0808">Transferase</keyword>
<feature type="non-terminal residue" evidence="2">
    <location>
        <position position="1"/>
    </location>
</feature>
<accession>A0ABV1VYZ0</accession>
<evidence type="ECO:0000313" key="2">
    <source>
        <dbReference type="EMBL" id="MER6977164.1"/>
    </source>
</evidence>
<reference evidence="2 3" key="1">
    <citation type="submission" date="2024-06" db="EMBL/GenBank/DDBJ databases">
        <title>The Natural Products Discovery Center: Release of the First 8490 Sequenced Strains for Exploring Actinobacteria Biosynthetic Diversity.</title>
        <authorList>
            <person name="Kalkreuter E."/>
            <person name="Kautsar S.A."/>
            <person name="Yang D."/>
            <person name="Bader C.D."/>
            <person name="Teijaro C.N."/>
            <person name="Fluegel L."/>
            <person name="Davis C.M."/>
            <person name="Simpson J.R."/>
            <person name="Lauterbach L."/>
            <person name="Steele A.D."/>
            <person name="Gui C."/>
            <person name="Meng S."/>
            <person name="Li G."/>
            <person name="Viehrig K."/>
            <person name="Ye F."/>
            <person name="Su P."/>
            <person name="Kiefer A.F."/>
            <person name="Nichols A."/>
            <person name="Cepeda A.J."/>
            <person name="Yan W."/>
            <person name="Fan B."/>
            <person name="Jiang Y."/>
            <person name="Adhikari A."/>
            <person name="Zheng C.-J."/>
            <person name="Schuster L."/>
            <person name="Cowan T.M."/>
            <person name="Smanski M.J."/>
            <person name="Chevrette M.G."/>
            <person name="De Carvalho L.P.S."/>
            <person name="Shen B."/>
        </authorList>
    </citation>
    <scope>NUCLEOTIDE SEQUENCE [LARGE SCALE GENOMIC DNA]</scope>
    <source>
        <strain evidence="2 3">NPDC000634</strain>
    </source>
</reference>
<organism evidence="2 3">
    <name type="scientific">Streptomyces carpinensis</name>
    <dbReference type="NCBI Taxonomy" id="66369"/>
    <lineage>
        <taxon>Bacteria</taxon>
        <taxon>Bacillati</taxon>
        <taxon>Actinomycetota</taxon>
        <taxon>Actinomycetes</taxon>
        <taxon>Kitasatosporales</taxon>
        <taxon>Streptomycetaceae</taxon>
        <taxon>Streptomyces</taxon>
    </lineage>
</organism>
<name>A0ABV1VYZ0_9ACTN</name>